<name>A0A1B7LDF9_9FIRM</name>
<dbReference type="InterPro" id="IPR029069">
    <property type="entry name" value="HotDog_dom_sf"/>
</dbReference>
<dbReference type="Proteomes" id="UP000078532">
    <property type="component" value="Unassembled WGS sequence"/>
</dbReference>
<dbReference type="SUPFAM" id="SSF54637">
    <property type="entry name" value="Thioesterase/thiol ester dehydrase-isomerase"/>
    <property type="match status" value="1"/>
</dbReference>
<protein>
    <recommendedName>
        <fullName evidence="1">MaoC-like domain-containing protein</fullName>
    </recommendedName>
</protein>
<keyword evidence="3" id="KW-1185">Reference proteome</keyword>
<evidence type="ECO:0000313" key="3">
    <source>
        <dbReference type="Proteomes" id="UP000078532"/>
    </source>
</evidence>
<dbReference type="InterPro" id="IPR002539">
    <property type="entry name" value="MaoC-like_dom"/>
</dbReference>
<comment type="caution">
    <text evidence="2">The sequence shown here is derived from an EMBL/GenBank/DDBJ whole genome shotgun (WGS) entry which is preliminary data.</text>
</comment>
<proteinExistence type="predicted"/>
<reference evidence="2 3" key="1">
    <citation type="submission" date="2016-04" db="EMBL/GenBank/DDBJ databases">
        <authorList>
            <person name="Evans L.H."/>
            <person name="Alamgir A."/>
            <person name="Owens N."/>
            <person name="Weber N.D."/>
            <person name="Virtaneva K."/>
            <person name="Barbian K."/>
            <person name="Babar A."/>
            <person name="Rosenke K."/>
        </authorList>
    </citation>
    <scope>NUCLEOTIDE SEQUENCE [LARGE SCALE GENOMIC DNA]</scope>
    <source>
        <strain evidence="2 3">LMa1</strain>
    </source>
</reference>
<dbReference type="STRING" id="1838280.A6M21_12030"/>
<feature type="domain" description="MaoC-like" evidence="1">
    <location>
        <begin position="11"/>
        <end position="97"/>
    </location>
</feature>
<gene>
    <name evidence="2" type="ORF">A6M21_12030</name>
</gene>
<dbReference type="EMBL" id="LYVF01000168">
    <property type="protein sequence ID" value="OAT81143.1"/>
    <property type="molecule type" value="Genomic_DNA"/>
</dbReference>
<organism evidence="2 3">
    <name type="scientific">Desulfotomaculum copahuensis</name>
    <dbReference type="NCBI Taxonomy" id="1838280"/>
    <lineage>
        <taxon>Bacteria</taxon>
        <taxon>Bacillati</taxon>
        <taxon>Bacillota</taxon>
        <taxon>Clostridia</taxon>
        <taxon>Eubacteriales</taxon>
        <taxon>Desulfotomaculaceae</taxon>
        <taxon>Desulfotomaculum</taxon>
    </lineage>
</organism>
<dbReference type="PANTHER" id="PTHR43841:SF3">
    <property type="entry name" value="(3R)-HYDROXYACYL-ACP DEHYDRATASE SUBUNIT HADB"/>
    <property type="match status" value="1"/>
</dbReference>
<evidence type="ECO:0000313" key="2">
    <source>
        <dbReference type="EMBL" id="OAT81143.1"/>
    </source>
</evidence>
<evidence type="ECO:0000259" key="1">
    <source>
        <dbReference type="Pfam" id="PF01575"/>
    </source>
</evidence>
<dbReference type="Pfam" id="PF01575">
    <property type="entry name" value="MaoC_dehydratas"/>
    <property type="match status" value="1"/>
</dbReference>
<dbReference type="PANTHER" id="PTHR43841">
    <property type="entry name" value="3-HYDROXYACYL-THIOESTER DEHYDRATASE HTDX-RELATED"/>
    <property type="match status" value="1"/>
</dbReference>
<accession>A0A1B7LDF9</accession>
<dbReference type="Gene3D" id="3.10.129.10">
    <property type="entry name" value="Hotdog Thioesterase"/>
    <property type="match status" value="1"/>
</dbReference>
<dbReference type="AlphaFoldDB" id="A0A1B7LDF9"/>
<sequence>MEVLPPLKKPPLDRMQLVRYAGASGDFNPLHYDDETGKAAGTGGVIAHGMLLMGFAGQAVTRWIPNRYLKRLSVRFVDITRPGDQITVNGRITGKRLENGRGLITGEVWAADQQDTIKLKGIFEAELPVKG</sequence>
<dbReference type="OrthoDB" id="9801625at2"/>